<name>A0A7S2L304_9STRA</name>
<dbReference type="SMART" id="SM00322">
    <property type="entry name" value="KH"/>
    <property type="match status" value="3"/>
</dbReference>
<protein>
    <recommendedName>
        <fullName evidence="4">K Homology domain-containing protein</fullName>
    </recommendedName>
</protein>
<keyword evidence="1" id="KW-0677">Repeat</keyword>
<feature type="compositionally biased region" description="Low complexity" evidence="3">
    <location>
        <begin position="487"/>
        <end position="500"/>
    </location>
</feature>
<feature type="region of interest" description="Disordered" evidence="3">
    <location>
        <begin position="532"/>
        <end position="561"/>
    </location>
</feature>
<organism evidence="5">
    <name type="scientific">Leptocylindrus danicus</name>
    <dbReference type="NCBI Taxonomy" id="163516"/>
    <lineage>
        <taxon>Eukaryota</taxon>
        <taxon>Sar</taxon>
        <taxon>Stramenopiles</taxon>
        <taxon>Ochrophyta</taxon>
        <taxon>Bacillariophyta</taxon>
        <taxon>Coscinodiscophyceae</taxon>
        <taxon>Chaetocerotophycidae</taxon>
        <taxon>Leptocylindrales</taxon>
        <taxon>Leptocylindraceae</taxon>
        <taxon>Leptocylindrus</taxon>
    </lineage>
</organism>
<feature type="domain" description="K Homology" evidence="4">
    <location>
        <begin position="181"/>
        <end position="255"/>
    </location>
</feature>
<dbReference type="Gene3D" id="3.30.1370.10">
    <property type="entry name" value="K Homology domain, type 1"/>
    <property type="match status" value="3"/>
</dbReference>
<gene>
    <name evidence="5" type="ORF">LDAN0321_LOCUS13996</name>
</gene>
<dbReference type="PANTHER" id="PTHR10288">
    <property type="entry name" value="KH DOMAIN CONTAINING RNA BINDING PROTEIN"/>
    <property type="match status" value="1"/>
</dbReference>
<feature type="compositionally biased region" description="Polar residues" evidence="3">
    <location>
        <begin position="25"/>
        <end position="37"/>
    </location>
</feature>
<reference evidence="5" key="1">
    <citation type="submission" date="2021-01" db="EMBL/GenBank/DDBJ databases">
        <authorList>
            <person name="Corre E."/>
            <person name="Pelletier E."/>
            <person name="Niang G."/>
            <person name="Scheremetjew M."/>
            <person name="Finn R."/>
            <person name="Kale V."/>
            <person name="Holt S."/>
            <person name="Cochrane G."/>
            <person name="Meng A."/>
            <person name="Brown T."/>
            <person name="Cohen L."/>
        </authorList>
    </citation>
    <scope>NUCLEOTIDE SEQUENCE</scope>
    <source>
        <strain evidence="5">B650</strain>
    </source>
</reference>
<dbReference type="InterPro" id="IPR036612">
    <property type="entry name" value="KH_dom_type_1_sf"/>
</dbReference>
<sequence>MSSNDIAAADAVAKAKEIAAKLALTNPTNIADSSDTGGSEAGNIKRKRWASEEATTTTATPTTTNEDYNYNNINKEEEGGENGGVDIKKMKQMEDNGTTPSTAAAGAGFVLDTNANANAATVVTAGVPGQYGPSATATATGTALVGAPAVAAQFGLGYAPTTTPTETALTPGTTPGTTPAQLMEESLGVPNHLVGYIIGRGGESITRMQRQTGCRVQIQKEHEMVPGSTNRVITLSSTNQQSIADCRLIIETMIKEKQAGSAGSAAVSSSSNNPYSNNVNNNVNSNQQVVQMQVPDADVGLIIGKGGSNIKAIQMQTQSNVQIPQMADAHNPTVRTVTISSVTLDGANLAKTMIEQTLANKLANTGNMNSNEVSLEVEVPDKDVGMVIGRGGCVIKEMQNKTRCRIQIPQQCAPGHVNRLITIYGPTEGCQQVKGMIERIVMEQSSHFVMQGAHFTGHSSGSSAGGGHYGHYGGGYGGGGGGGGYGQPQQHHQQGGYQSYGDGGGGGASSQQKDYSAEWAAYYAAQAAAQQQGGGAPAPAPAPASSSSAAPAPGATPTDPTAYYNDFWRYVSYYGEEAARKYYGAWSPPVGTPNPNGNGAAPAAAEQN</sequence>
<feature type="compositionally biased region" description="Low complexity" evidence="3">
    <location>
        <begin position="543"/>
        <end position="561"/>
    </location>
</feature>
<dbReference type="GO" id="GO:0003723">
    <property type="term" value="F:RNA binding"/>
    <property type="evidence" value="ECO:0007669"/>
    <property type="project" value="UniProtKB-UniRule"/>
</dbReference>
<feature type="region of interest" description="Disordered" evidence="3">
    <location>
        <begin position="481"/>
        <end position="511"/>
    </location>
</feature>
<feature type="compositionally biased region" description="Low complexity" evidence="3">
    <location>
        <begin position="54"/>
        <end position="73"/>
    </location>
</feature>
<dbReference type="InterPro" id="IPR004087">
    <property type="entry name" value="KH_dom"/>
</dbReference>
<dbReference type="CDD" id="cd00105">
    <property type="entry name" value="KH-I"/>
    <property type="match status" value="1"/>
</dbReference>
<evidence type="ECO:0000259" key="4">
    <source>
        <dbReference type="SMART" id="SM00322"/>
    </source>
</evidence>
<feature type="compositionally biased region" description="Low complexity" evidence="3">
    <location>
        <begin position="593"/>
        <end position="608"/>
    </location>
</feature>
<feature type="region of interest" description="Disordered" evidence="3">
    <location>
        <begin position="584"/>
        <end position="608"/>
    </location>
</feature>
<dbReference type="PROSITE" id="PS50084">
    <property type="entry name" value="KH_TYPE_1"/>
    <property type="match status" value="3"/>
</dbReference>
<keyword evidence="2" id="KW-0694">RNA-binding</keyword>
<dbReference type="EMBL" id="HBGY01022168">
    <property type="protein sequence ID" value="CAD9592816.1"/>
    <property type="molecule type" value="Transcribed_RNA"/>
</dbReference>
<proteinExistence type="predicted"/>
<evidence type="ECO:0000256" key="3">
    <source>
        <dbReference type="SAM" id="MobiDB-lite"/>
    </source>
</evidence>
<feature type="domain" description="K Homology" evidence="4">
    <location>
        <begin position="286"/>
        <end position="359"/>
    </location>
</feature>
<dbReference type="Pfam" id="PF00013">
    <property type="entry name" value="KH_1"/>
    <property type="match status" value="3"/>
</dbReference>
<evidence type="ECO:0000256" key="2">
    <source>
        <dbReference type="PROSITE-ProRule" id="PRU00117"/>
    </source>
</evidence>
<dbReference type="SUPFAM" id="SSF54791">
    <property type="entry name" value="Eukaryotic type KH-domain (KH-domain type I)"/>
    <property type="match status" value="3"/>
</dbReference>
<dbReference type="AlphaFoldDB" id="A0A7S2L304"/>
<evidence type="ECO:0000313" key="5">
    <source>
        <dbReference type="EMBL" id="CAD9592816.1"/>
    </source>
</evidence>
<evidence type="ECO:0000256" key="1">
    <source>
        <dbReference type="ARBA" id="ARBA00022737"/>
    </source>
</evidence>
<feature type="domain" description="K Homology" evidence="4">
    <location>
        <begin position="371"/>
        <end position="442"/>
    </location>
</feature>
<accession>A0A7S2L304</accession>
<dbReference type="InterPro" id="IPR004088">
    <property type="entry name" value="KH_dom_type_1"/>
</dbReference>
<feature type="region of interest" description="Disordered" evidence="3">
    <location>
        <begin position="25"/>
        <end position="84"/>
    </location>
</feature>